<dbReference type="Proteomes" id="UP001152622">
    <property type="component" value="Chromosome 8"/>
</dbReference>
<feature type="region of interest" description="Disordered" evidence="1">
    <location>
        <begin position="89"/>
        <end position="120"/>
    </location>
</feature>
<gene>
    <name evidence="2" type="ORF">SKAU_G00232020</name>
</gene>
<name>A0A9Q1F697_SYNKA</name>
<accession>A0A9Q1F697</accession>
<organism evidence="2 3">
    <name type="scientific">Synaphobranchus kaupii</name>
    <name type="common">Kaup's arrowtooth eel</name>
    <dbReference type="NCBI Taxonomy" id="118154"/>
    <lineage>
        <taxon>Eukaryota</taxon>
        <taxon>Metazoa</taxon>
        <taxon>Chordata</taxon>
        <taxon>Craniata</taxon>
        <taxon>Vertebrata</taxon>
        <taxon>Euteleostomi</taxon>
        <taxon>Actinopterygii</taxon>
        <taxon>Neopterygii</taxon>
        <taxon>Teleostei</taxon>
        <taxon>Anguilliformes</taxon>
        <taxon>Synaphobranchidae</taxon>
        <taxon>Synaphobranchus</taxon>
    </lineage>
</organism>
<comment type="caution">
    <text evidence="2">The sequence shown here is derived from an EMBL/GenBank/DDBJ whole genome shotgun (WGS) entry which is preliminary data.</text>
</comment>
<proteinExistence type="predicted"/>
<sequence length="120" mass="13637">MQECKFLVKWHGPYEVVEKNTPVNYKVQELKELLSRNRDVFSDQPGRTNVIAHEIITEPGKRVWLRPYRIPEARREAVCDEVTGDLDESAVRKGRSVRDGCLNQQPSGRGSSTDTGVKAL</sequence>
<evidence type="ECO:0000256" key="1">
    <source>
        <dbReference type="SAM" id="MobiDB-lite"/>
    </source>
</evidence>
<protein>
    <submittedName>
        <fullName evidence="2">Uncharacterized protein</fullName>
    </submittedName>
</protein>
<dbReference type="AlphaFoldDB" id="A0A9Q1F697"/>
<keyword evidence="3" id="KW-1185">Reference proteome</keyword>
<dbReference type="EMBL" id="JAINUF010000008">
    <property type="protein sequence ID" value="KAJ8351726.1"/>
    <property type="molecule type" value="Genomic_DNA"/>
</dbReference>
<evidence type="ECO:0000313" key="2">
    <source>
        <dbReference type="EMBL" id="KAJ8351726.1"/>
    </source>
</evidence>
<dbReference type="OrthoDB" id="8300663at2759"/>
<reference evidence="2" key="1">
    <citation type="journal article" date="2023" name="Science">
        <title>Genome structures resolve the early diversification of teleost fishes.</title>
        <authorList>
            <person name="Parey E."/>
            <person name="Louis A."/>
            <person name="Montfort J."/>
            <person name="Bouchez O."/>
            <person name="Roques C."/>
            <person name="Iampietro C."/>
            <person name="Lluch J."/>
            <person name="Castinel A."/>
            <person name="Donnadieu C."/>
            <person name="Desvignes T."/>
            <person name="Floi Bucao C."/>
            <person name="Jouanno E."/>
            <person name="Wen M."/>
            <person name="Mejri S."/>
            <person name="Dirks R."/>
            <person name="Jansen H."/>
            <person name="Henkel C."/>
            <person name="Chen W.J."/>
            <person name="Zahm M."/>
            <person name="Cabau C."/>
            <person name="Klopp C."/>
            <person name="Thompson A.W."/>
            <person name="Robinson-Rechavi M."/>
            <person name="Braasch I."/>
            <person name="Lecointre G."/>
            <person name="Bobe J."/>
            <person name="Postlethwait J.H."/>
            <person name="Berthelot C."/>
            <person name="Roest Crollius H."/>
            <person name="Guiguen Y."/>
        </authorList>
    </citation>
    <scope>NUCLEOTIDE SEQUENCE</scope>
    <source>
        <strain evidence="2">WJC10195</strain>
    </source>
</reference>
<evidence type="ECO:0000313" key="3">
    <source>
        <dbReference type="Proteomes" id="UP001152622"/>
    </source>
</evidence>
<feature type="compositionally biased region" description="Polar residues" evidence="1">
    <location>
        <begin position="102"/>
        <end position="120"/>
    </location>
</feature>